<evidence type="ECO:0000256" key="1">
    <source>
        <dbReference type="SAM" id="MobiDB-lite"/>
    </source>
</evidence>
<accession>A0ABX2R635</accession>
<proteinExistence type="predicted"/>
<dbReference type="InterPro" id="IPR047629">
    <property type="entry name" value="IS1182_transpos"/>
</dbReference>
<evidence type="ECO:0000313" key="3">
    <source>
        <dbReference type="EMBL" id="NYE56628.1"/>
    </source>
</evidence>
<feature type="compositionally biased region" description="Acidic residues" evidence="1">
    <location>
        <begin position="18"/>
        <end position="28"/>
    </location>
</feature>
<keyword evidence="4" id="KW-1185">Reference proteome</keyword>
<protein>
    <recommendedName>
        <fullName evidence="2">Transposase DDE domain-containing protein</fullName>
    </recommendedName>
</protein>
<organism evidence="3 4">
    <name type="scientific">Carboxydothermus ferrireducens DSM 11255</name>
    <dbReference type="NCBI Taxonomy" id="1119529"/>
    <lineage>
        <taxon>Bacteria</taxon>
        <taxon>Bacillati</taxon>
        <taxon>Bacillota</taxon>
        <taxon>Clostridia</taxon>
        <taxon>Thermoanaerobacterales</taxon>
        <taxon>Thermoanaerobacteraceae</taxon>
        <taxon>Carboxydothermus</taxon>
    </lineage>
</organism>
<dbReference type="Proteomes" id="UP000604066">
    <property type="component" value="Unassembled WGS sequence"/>
</dbReference>
<feature type="compositionally biased region" description="Basic and acidic residues" evidence="1">
    <location>
        <begin position="1"/>
        <end position="17"/>
    </location>
</feature>
<feature type="domain" description="Transposase DDE" evidence="2">
    <location>
        <begin position="181"/>
        <end position="300"/>
    </location>
</feature>
<name>A0ABX2R635_9THEO</name>
<feature type="region of interest" description="Disordered" evidence="1">
    <location>
        <begin position="1"/>
        <end position="42"/>
    </location>
</feature>
<dbReference type="PANTHER" id="PTHR33408">
    <property type="entry name" value="TRANSPOSASE"/>
    <property type="match status" value="1"/>
</dbReference>
<reference evidence="3 4" key="1">
    <citation type="submission" date="2020-07" db="EMBL/GenBank/DDBJ databases">
        <title>Genomic Encyclopedia of Type Strains, Phase III (KMG-III): the genomes of soil and plant-associated and newly described type strains.</title>
        <authorList>
            <person name="Whitman W."/>
        </authorList>
    </citation>
    <scope>NUCLEOTIDE SEQUENCE [LARGE SCALE GENOMIC DNA]</scope>
    <source>
        <strain evidence="3 4">DSM 11255</strain>
    </source>
</reference>
<dbReference type="EMBL" id="JACCBS010000001">
    <property type="protein sequence ID" value="NYE56628.1"/>
    <property type="molecule type" value="Genomic_DNA"/>
</dbReference>
<dbReference type="NCBIfam" id="NF033551">
    <property type="entry name" value="transpos_IS1182"/>
    <property type="match status" value="1"/>
</dbReference>
<comment type="caution">
    <text evidence="3">The sequence shown here is derived from an EMBL/GenBank/DDBJ whole genome shotgun (WGS) entry which is preliminary data.</text>
</comment>
<gene>
    <name evidence="3" type="ORF">HDG70_000334</name>
</gene>
<dbReference type="PANTHER" id="PTHR33408:SF2">
    <property type="entry name" value="TRANSPOSASE DDE DOMAIN-CONTAINING PROTEIN"/>
    <property type="match status" value="1"/>
</dbReference>
<evidence type="ECO:0000259" key="2">
    <source>
        <dbReference type="Pfam" id="PF13751"/>
    </source>
</evidence>
<feature type="compositionally biased region" description="Low complexity" evidence="1">
    <location>
        <begin position="29"/>
        <end position="42"/>
    </location>
</feature>
<dbReference type="Pfam" id="PF13751">
    <property type="entry name" value="DDE_Tnp_1_6"/>
    <property type="match status" value="1"/>
</dbReference>
<sequence>MREINADREAHGKKPFEDIEEEKDENDDNINNNDNNQDSNVNINNNQEKEELKENTGNTQEIIVSTTDPESGLFVKGEKERCFAYSVSVACTKNAFVLDLEVAPGNVHDTQVFPDLFKRVKKRHPGIEAVVLDAGYISPAVCREIIKAGALPVMPYKRPMTKKGYFKKRDYVYDEYYDCYLCPNNQVLKYSTTNRNGYREYKSDPKICRECPVRSKCTQSNNYTKVVTRHVWEHYLEIAEDIRHTYWGKELYKKRGETIERVFADAKEKHGMRYTHLRGLRKVKHYLTLLFTCMNLKKLATWKKKQGTLPPAVPAFSSFLSKIHKIFTFNKTPLSSRSLKAVFVYKLKLPGFAGKFTIFPMNPYFFEAYSCIGSLPGI</sequence>
<dbReference type="InterPro" id="IPR025668">
    <property type="entry name" value="Tnp_DDE_dom"/>
</dbReference>
<evidence type="ECO:0000313" key="4">
    <source>
        <dbReference type="Proteomes" id="UP000604066"/>
    </source>
</evidence>